<organism evidence="2 3">
    <name type="scientific">Paramixta manurensis</name>
    <dbReference type="NCBI Taxonomy" id="2740817"/>
    <lineage>
        <taxon>Bacteria</taxon>
        <taxon>Pseudomonadati</taxon>
        <taxon>Pseudomonadota</taxon>
        <taxon>Gammaproteobacteria</taxon>
        <taxon>Enterobacterales</taxon>
        <taxon>Erwiniaceae</taxon>
        <taxon>Paramixta</taxon>
    </lineage>
</organism>
<feature type="transmembrane region" description="Helical" evidence="1">
    <location>
        <begin position="232"/>
        <end position="256"/>
    </location>
</feature>
<keyword evidence="1" id="KW-0812">Transmembrane</keyword>
<protein>
    <submittedName>
        <fullName evidence="2">GntP family permease</fullName>
    </submittedName>
</protein>
<dbReference type="PANTHER" id="PTHR30354">
    <property type="entry name" value="GNT FAMILY GLUCONATE TRANSPORTER"/>
    <property type="match status" value="1"/>
</dbReference>
<keyword evidence="3" id="KW-1185">Reference proteome</keyword>
<proteinExistence type="predicted"/>
<feature type="transmembrane region" description="Helical" evidence="1">
    <location>
        <begin position="439"/>
        <end position="458"/>
    </location>
</feature>
<sequence length="463" mass="49613">MSVVIALLALVVLMLAAYRGYSVIIFAPLACLGAVLLTAPDAVAPVFSNIYMQGMAGFIKTYFPVFLLGAVFGKLVELSGFSRAIVQTIIRAMGSRQAMLVIVLVCALLTYGGVSLFVVVFAVYPFAAEMFRQSQIPKRLMPATIALGAFTFTMDAMPGSPQIQNIIPTTWFGTNAWAAPWLGLIGSLFIFGGGMLYLEHQRRRAHRRGEGYGDNLRNEPETPDDQVLPHPLIALLPLVIVGVMNLLFTYALPHWYPDVYTLSLPGLKQPISTEVAPLVSVWSIEAALLIGIATVLIFSYKTVKSRLAEGSRTAVSGALLATMNTASEYGFGTVIAALPGFITVTEALKAIPNPLLNQAISINILAGITGSSSGGMSIALAAMKDQFIDAAKQAHIPMELLHRVSSMAAGGMDTLPHNGAIITLLAVTGLTHRQAYKDILCMTLFKVLAVFLIIGIYYTTGLV</sequence>
<evidence type="ECO:0000313" key="3">
    <source>
        <dbReference type="Proteomes" id="UP000505325"/>
    </source>
</evidence>
<keyword evidence="1" id="KW-1133">Transmembrane helix</keyword>
<dbReference type="GO" id="GO:0005886">
    <property type="term" value="C:plasma membrane"/>
    <property type="evidence" value="ECO:0007669"/>
    <property type="project" value="TreeGrafter"/>
</dbReference>
<dbReference type="Proteomes" id="UP000505325">
    <property type="component" value="Chromosome"/>
</dbReference>
<dbReference type="AlphaFoldDB" id="A0A6M8UJF1"/>
<reference evidence="2 3" key="1">
    <citation type="submission" date="2020-06" db="EMBL/GenBank/DDBJ databases">
        <title>Genome sequence of Paramixta manurensis strain PD-1.</title>
        <authorList>
            <person name="Lee C.W."/>
            <person name="Kim J."/>
        </authorList>
    </citation>
    <scope>NUCLEOTIDE SEQUENCE [LARGE SCALE GENOMIC DNA]</scope>
    <source>
        <strain evidence="2 3">PD-1</strain>
    </source>
</reference>
<feature type="transmembrane region" description="Helical" evidence="1">
    <location>
        <begin position="177"/>
        <end position="198"/>
    </location>
</feature>
<accession>A0A6M8UJF1</accession>
<dbReference type="InterPro" id="IPR003474">
    <property type="entry name" value="Glcn_transporter"/>
</dbReference>
<dbReference type="KEGG" id="pmak:PMPD1_4177"/>
<feature type="transmembrane region" description="Helical" evidence="1">
    <location>
        <begin position="276"/>
        <end position="298"/>
    </location>
</feature>
<dbReference type="RefSeq" id="WP_173635901.1">
    <property type="nucleotide sequence ID" value="NZ_CP054212.1"/>
</dbReference>
<feature type="transmembrane region" description="Helical" evidence="1">
    <location>
        <begin position="27"/>
        <end position="51"/>
    </location>
</feature>
<dbReference type="GO" id="GO:0015128">
    <property type="term" value="F:gluconate transmembrane transporter activity"/>
    <property type="evidence" value="ECO:0007669"/>
    <property type="project" value="InterPro"/>
</dbReference>
<keyword evidence="1" id="KW-0472">Membrane</keyword>
<feature type="transmembrane region" description="Helical" evidence="1">
    <location>
        <begin position="98"/>
        <end position="127"/>
    </location>
</feature>
<name>A0A6M8UJF1_9GAMM</name>
<evidence type="ECO:0000313" key="2">
    <source>
        <dbReference type="EMBL" id="QKJ89081.1"/>
    </source>
</evidence>
<dbReference type="PANTHER" id="PTHR30354:SF7">
    <property type="entry name" value="BLL7963 PROTEIN"/>
    <property type="match status" value="1"/>
</dbReference>
<gene>
    <name evidence="2" type="ORF">PMPD1_4177</name>
</gene>
<evidence type="ECO:0000256" key="1">
    <source>
        <dbReference type="SAM" id="Phobius"/>
    </source>
</evidence>
<feature type="transmembrane region" description="Helical" evidence="1">
    <location>
        <begin position="63"/>
        <end position="86"/>
    </location>
</feature>
<dbReference type="EMBL" id="CP054212">
    <property type="protein sequence ID" value="QKJ89081.1"/>
    <property type="molecule type" value="Genomic_DNA"/>
</dbReference>